<proteinExistence type="predicted"/>
<dbReference type="RefSeq" id="XP_067069763.1">
    <property type="nucleotide sequence ID" value="XM_067214032.1"/>
</dbReference>
<evidence type="ECO:0000313" key="3">
    <source>
        <dbReference type="Proteomes" id="UP000186804"/>
    </source>
</evidence>
<accession>A0A1J4MYB8</accession>
<dbReference type="GO" id="GO:0005509">
    <property type="term" value="F:calcium ion binding"/>
    <property type="evidence" value="ECO:0007669"/>
    <property type="project" value="InterPro"/>
</dbReference>
<sequence length="181" mass="20659">MSLPSQSTANLRTDGQTVSFGQRKIWDNSRDLADVVKILDREYKDTIPLSTLQNRMLEWNFIPKEHIIEACESLKPLCDTNGNISLHNLVDEVTGIFEPSEMDTMDTNIDILEAYKIFDTSNKGCIDLNDLRKLCNELGEELDDETLTGMLNLATQDPFRKQQGIISREDFFSLVKSRIIN</sequence>
<gene>
    <name evidence="2" type="ORF">cand_038080</name>
</gene>
<dbReference type="AlphaFoldDB" id="A0A1J4MYB8"/>
<feature type="domain" description="EF-hand" evidence="1">
    <location>
        <begin position="106"/>
        <end position="141"/>
    </location>
</feature>
<dbReference type="EMBL" id="LRBS01000015">
    <property type="protein sequence ID" value="OII77917.1"/>
    <property type="molecule type" value="Genomic_DNA"/>
</dbReference>
<dbReference type="PROSITE" id="PS50222">
    <property type="entry name" value="EF_HAND_2"/>
    <property type="match status" value="1"/>
</dbReference>
<dbReference type="Proteomes" id="UP000186804">
    <property type="component" value="Unassembled WGS sequence"/>
</dbReference>
<dbReference type="GeneID" id="92367992"/>
<dbReference type="SUPFAM" id="SSF47473">
    <property type="entry name" value="EF-hand"/>
    <property type="match status" value="1"/>
</dbReference>
<keyword evidence="3" id="KW-1185">Reference proteome</keyword>
<dbReference type="Pfam" id="PF13499">
    <property type="entry name" value="EF-hand_7"/>
    <property type="match status" value="1"/>
</dbReference>
<evidence type="ECO:0000313" key="2">
    <source>
        <dbReference type="EMBL" id="OII77917.1"/>
    </source>
</evidence>
<dbReference type="InterPro" id="IPR011992">
    <property type="entry name" value="EF-hand-dom_pair"/>
</dbReference>
<dbReference type="OrthoDB" id="264015at2759"/>
<dbReference type="InterPro" id="IPR002048">
    <property type="entry name" value="EF_hand_dom"/>
</dbReference>
<protein>
    <recommendedName>
        <fullName evidence="1">EF-hand domain-containing protein</fullName>
    </recommendedName>
</protein>
<comment type="caution">
    <text evidence="2">The sequence shown here is derived from an EMBL/GenBank/DDBJ whole genome shotgun (WGS) entry which is preliminary data.</text>
</comment>
<dbReference type="VEuPathDB" id="CryptoDB:cand_038080"/>
<reference evidence="2 3" key="1">
    <citation type="submission" date="2016-10" db="EMBL/GenBank/DDBJ databases">
        <title>Reductive evolution of mitochondrial metabolism and differential evolution of invasion-related proteins in Cryptosporidium.</title>
        <authorList>
            <person name="Liu S."/>
            <person name="Roellig D.M."/>
            <person name="Guo Y."/>
            <person name="Li N."/>
            <person name="Frace M.A."/>
            <person name="Tang K."/>
            <person name="Zhang L."/>
            <person name="Feng Y."/>
            <person name="Xiao L."/>
        </authorList>
    </citation>
    <scope>NUCLEOTIDE SEQUENCE [LARGE SCALE GENOMIC DNA]</scope>
    <source>
        <strain evidence="2">30847</strain>
    </source>
</reference>
<name>A0A1J4MYB8_9CRYT</name>
<dbReference type="Gene3D" id="1.10.238.10">
    <property type="entry name" value="EF-hand"/>
    <property type="match status" value="1"/>
</dbReference>
<evidence type="ECO:0000259" key="1">
    <source>
        <dbReference type="PROSITE" id="PS50222"/>
    </source>
</evidence>
<organism evidence="2 3">
    <name type="scientific">Cryptosporidium andersoni</name>
    <dbReference type="NCBI Taxonomy" id="117008"/>
    <lineage>
        <taxon>Eukaryota</taxon>
        <taxon>Sar</taxon>
        <taxon>Alveolata</taxon>
        <taxon>Apicomplexa</taxon>
        <taxon>Conoidasida</taxon>
        <taxon>Coccidia</taxon>
        <taxon>Eucoccidiorida</taxon>
        <taxon>Eimeriorina</taxon>
        <taxon>Cryptosporidiidae</taxon>
        <taxon>Cryptosporidium</taxon>
    </lineage>
</organism>